<keyword evidence="3" id="KW-1185">Reference proteome</keyword>
<feature type="signal peptide" evidence="1">
    <location>
        <begin position="1"/>
        <end position="24"/>
    </location>
</feature>
<evidence type="ECO:0000256" key="1">
    <source>
        <dbReference type="SAM" id="SignalP"/>
    </source>
</evidence>
<proteinExistence type="predicted"/>
<protein>
    <submittedName>
        <fullName evidence="2">Uncharacterized protein</fullName>
    </submittedName>
</protein>
<reference evidence="2 3" key="1">
    <citation type="submission" date="2020-08" db="EMBL/GenBank/DDBJ databases">
        <title>Genomic Encyclopedia of Type Strains, Phase IV (KMG-IV): sequencing the most valuable type-strain genomes for metagenomic binning, comparative biology and taxonomic classification.</title>
        <authorList>
            <person name="Goeker M."/>
        </authorList>
    </citation>
    <scope>NUCLEOTIDE SEQUENCE [LARGE SCALE GENOMIC DNA]</scope>
    <source>
        <strain evidence="2 3">DSM 28538</strain>
    </source>
</reference>
<dbReference type="Proteomes" id="UP000561417">
    <property type="component" value="Unassembled WGS sequence"/>
</dbReference>
<sequence length="113" mass="12666">MKRVVLAVALFSVFSVLSPVTASALPVGTGWGSKRDAIVEKIITQNGLGTREKQILNKIVVPERNNLFSYKADRFQIQEKYRSILLALGLHNACRNLDPREYSGQQWMSCSIN</sequence>
<evidence type="ECO:0000313" key="2">
    <source>
        <dbReference type="EMBL" id="MBB5074166.1"/>
    </source>
</evidence>
<name>A0A840NN75_9HYPH</name>
<accession>A0A840NN75</accession>
<dbReference type="EMBL" id="JACHIM010000006">
    <property type="protein sequence ID" value="MBB5074166.1"/>
    <property type="molecule type" value="Genomic_DNA"/>
</dbReference>
<gene>
    <name evidence="2" type="ORF">HNQ69_001303</name>
</gene>
<feature type="chain" id="PRO_5032959471" evidence="1">
    <location>
        <begin position="25"/>
        <end position="113"/>
    </location>
</feature>
<comment type="caution">
    <text evidence="2">The sequence shown here is derived from an EMBL/GenBank/DDBJ whole genome shotgun (WGS) entry which is preliminary data.</text>
</comment>
<dbReference type="AlphaFoldDB" id="A0A840NN75"/>
<evidence type="ECO:0000313" key="3">
    <source>
        <dbReference type="Proteomes" id="UP000561417"/>
    </source>
</evidence>
<keyword evidence="1" id="KW-0732">Signal</keyword>
<organism evidence="2 3">
    <name type="scientific">Bartonella callosciuri</name>
    <dbReference type="NCBI Taxonomy" id="686223"/>
    <lineage>
        <taxon>Bacteria</taxon>
        <taxon>Pseudomonadati</taxon>
        <taxon>Pseudomonadota</taxon>
        <taxon>Alphaproteobacteria</taxon>
        <taxon>Hyphomicrobiales</taxon>
        <taxon>Bartonellaceae</taxon>
        <taxon>Bartonella</taxon>
    </lineage>
</organism>
<dbReference type="RefSeq" id="WP_183229131.1">
    <property type="nucleotide sequence ID" value="NZ_JACHIM010000006.1"/>
</dbReference>